<evidence type="ECO:0000313" key="1">
    <source>
        <dbReference type="EMBL" id="MBD1399503.1"/>
    </source>
</evidence>
<dbReference type="EMBL" id="JACWUN010000002">
    <property type="protein sequence ID" value="MBD1399503.1"/>
    <property type="molecule type" value="Genomic_DNA"/>
</dbReference>
<evidence type="ECO:0000313" key="2">
    <source>
        <dbReference type="Proteomes" id="UP000632828"/>
    </source>
</evidence>
<gene>
    <name evidence="1" type="ORF">ICT70_02360</name>
</gene>
<name>A0A8J6QM35_9BACT</name>
<protein>
    <submittedName>
        <fullName evidence="1">Uncharacterized protein</fullName>
    </submittedName>
</protein>
<organism evidence="1 2">
    <name type="scientific">Pelovirga terrestris</name>
    <dbReference type="NCBI Taxonomy" id="2771352"/>
    <lineage>
        <taxon>Bacteria</taxon>
        <taxon>Pseudomonadati</taxon>
        <taxon>Thermodesulfobacteriota</taxon>
        <taxon>Desulfuromonadia</taxon>
        <taxon>Geobacterales</taxon>
        <taxon>Geobacteraceae</taxon>
        <taxon>Pelovirga</taxon>
    </lineage>
</organism>
<proteinExistence type="predicted"/>
<comment type="caution">
    <text evidence="1">The sequence shown here is derived from an EMBL/GenBank/DDBJ whole genome shotgun (WGS) entry which is preliminary data.</text>
</comment>
<dbReference type="RefSeq" id="WP_191153777.1">
    <property type="nucleotide sequence ID" value="NZ_JACWUN010000002.1"/>
</dbReference>
<dbReference type="AlphaFoldDB" id="A0A8J6QM35"/>
<reference evidence="1" key="1">
    <citation type="submission" date="2020-09" db="EMBL/GenBank/DDBJ databases">
        <title>Pelobacter alkaliphilus sp. nov., a novel anaerobic arsenate-reducing bacterium from terrestrial mud volcano.</title>
        <authorList>
            <person name="Khomyakova M.A."/>
            <person name="Merkel A.Y."/>
            <person name="Slobodkin A.I."/>
        </authorList>
    </citation>
    <scope>NUCLEOTIDE SEQUENCE</scope>
    <source>
        <strain evidence="1">M08fum</strain>
    </source>
</reference>
<accession>A0A8J6QM35</accession>
<keyword evidence="2" id="KW-1185">Reference proteome</keyword>
<dbReference type="Proteomes" id="UP000632828">
    <property type="component" value="Unassembled WGS sequence"/>
</dbReference>
<sequence length="106" mass="12438">MTISERYRDIVQQLEQQADDFYTMLPEEATKPLHFVDRAAEELEEWVESVGEIPRNQLEIKLSPVLLKAHGDLDRARVQLEQAEHHAVAALIWEMEQLLYRLLNDL</sequence>